<dbReference type="RefSeq" id="WP_068745786.1">
    <property type="nucleotide sequence ID" value="NZ_LSRE01000016.1"/>
</dbReference>
<sequence length="434" mass="47086">MDAKVTLSIDEGPARGRYEYVERDTCFLGRKSGHALAIPDTAETRNISRTHCMFDISPPLASIRDFGSLNGTFVNGEKIGSRDKGQTPEEGAKLDLPVRELRDGDVVRVGPVELRVVVEGDRGRRTVASADAQIRDVLEEIDDGIVAGLPRRYAPMRLLGKGGQGVVLLARDTVEGRECAVKMMLPTVEVGEREEAYFLREVSALMSLDHPNIVKGIDSGVQDGRIFLVCEFCSDGSLHDLVARRGPLNPDVAVPLALDVLDALEYAHNRRVSVPAMGVAKGLVHRDVKPANILLANVDGARRAKLADFGLAKAFDFAGYSGLSFSNATIGTFVFMSRLQFENFKYAKPRVDVWATAATLYWALTGGDYVRDFESLEPHAIMKAILNTDPVPIRARAAEVPARLAEVIDEALIEGSDGRIATAAEFGAALRAAL</sequence>
<dbReference type="InterPro" id="IPR008271">
    <property type="entry name" value="Ser/Thr_kinase_AS"/>
</dbReference>
<dbReference type="PROSITE" id="PS00108">
    <property type="entry name" value="PROTEIN_KINASE_ST"/>
    <property type="match status" value="1"/>
</dbReference>
<dbReference type="SUPFAM" id="SSF49879">
    <property type="entry name" value="SMAD/FHA domain"/>
    <property type="match status" value="1"/>
</dbReference>
<dbReference type="Gene3D" id="1.10.510.10">
    <property type="entry name" value="Transferase(Phosphotransferase) domain 1"/>
    <property type="match status" value="1"/>
</dbReference>
<dbReference type="Pfam" id="PF00069">
    <property type="entry name" value="Pkinase"/>
    <property type="match status" value="1"/>
</dbReference>
<feature type="domain" description="FHA" evidence="2">
    <location>
        <begin position="26"/>
        <end position="79"/>
    </location>
</feature>
<protein>
    <recommendedName>
        <fullName evidence="6">Non-specific serine/threonine protein kinase</fullName>
    </recommendedName>
</protein>
<evidence type="ECO:0000259" key="3">
    <source>
        <dbReference type="PROSITE" id="PS50011"/>
    </source>
</evidence>
<evidence type="ECO:0000259" key="2">
    <source>
        <dbReference type="PROSITE" id="PS50006"/>
    </source>
</evidence>
<name>A0A137ZI45_9ACTN</name>
<dbReference type="InterPro" id="IPR008984">
    <property type="entry name" value="SMAD_FHA_dom_sf"/>
</dbReference>
<feature type="domain" description="Protein kinase" evidence="3">
    <location>
        <begin position="153"/>
        <end position="434"/>
    </location>
</feature>
<dbReference type="SMART" id="SM00240">
    <property type="entry name" value="FHA"/>
    <property type="match status" value="1"/>
</dbReference>
<organism evidence="4 5">
    <name type="scientific">Tsukamurella pseudospumae</name>
    <dbReference type="NCBI Taxonomy" id="239498"/>
    <lineage>
        <taxon>Bacteria</taxon>
        <taxon>Bacillati</taxon>
        <taxon>Actinomycetota</taxon>
        <taxon>Actinomycetes</taxon>
        <taxon>Mycobacteriales</taxon>
        <taxon>Tsukamurellaceae</taxon>
        <taxon>Tsukamurella</taxon>
    </lineage>
</organism>
<evidence type="ECO:0000256" key="1">
    <source>
        <dbReference type="ARBA" id="ARBA00022553"/>
    </source>
</evidence>
<reference evidence="4 5" key="1">
    <citation type="submission" date="2016-02" db="EMBL/GenBank/DDBJ databases">
        <authorList>
            <person name="Teng J.L."/>
            <person name="Tang Y."/>
            <person name="Huang Y."/>
            <person name="Guo F."/>
            <person name="Wei W."/>
            <person name="Chen J.H."/>
            <person name="Wong S.Y."/>
            <person name="Lau S.K."/>
            <person name="Woo P.C."/>
        </authorList>
    </citation>
    <scope>NUCLEOTIDE SEQUENCE [LARGE SCALE GENOMIC DNA]</scope>
    <source>
        <strain evidence="4 5">JCM 13375</strain>
    </source>
</reference>
<dbReference type="InterPro" id="IPR011009">
    <property type="entry name" value="Kinase-like_dom_sf"/>
</dbReference>
<dbReference type="InterPro" id="IPR000719">
    <property type="entry name" value="Prot_kinase_dom"/>
</dbReference>
<dbReference type="SUPFAM" id="SSF56112">
    <property type="entry name" value="Protein kinase-like (PK-like)"/>
    <property type="match status" value="1"/>
</dbReference>
<dbReference type="Gene3D" id="2.60.200.20">
    <property type="match status" value="1"/>
</dbReference>
<dbReference type="InterPro" id="IPR000253">
    <property type="entry name" value="FHA_dom"/>
</dbReference>
<dbReference type="SMART" id="SM00220">
    <property type="entry name" value="S_TKc"/>
    <property type="match status" value="1"/>
</dbReference>
<dbReference type="CDD" id="cd14014">
    <property type="entry name" value="STKc_PknB_like"/>
    <property type="match status" value="1"/>
</dbReference>
<comment type="caution">
    <text evidence="4">The sequence shown here is derived from an EMBL/GenBank/DDBJ whole genome shotgun (WGS) entry which is preliminary data.</text>
</comment>
<dbReference type="Proteomes" id="UP000070409">
    <property type="component" value="Unassembled WGS sequence"/>
</dbReference>
<dbReference type="Pfam" id="PF00498">
    <property type="entry name" value="FHA"/>
    <property type="match status" value="1"/>
</dbReference>
<evidence type="ECO:0000313" key="5">
    <source>
        <dbReference type="Proteomes" id="UP000070409"/>
    </source>
</evidence>
<dbReference type="EMBL" id="LSRE01000016">
    <property type="protein sequence ID" value="KXO97827.1"/>
    <property type="molecule type" value="Genomic_DNA"/>
</dbReference>
<evidence type="ECO:0000313" key="4">
    <source>
        <dbReference type="EMBL" id="KXO97827.1"/>
    </source>
</evidence>
<dbReference type="PROSITE" id="PS50006">
    <property type="entry name" value="FHA_DOMAIN"/>
    <property type="match status" value="1"/>
</dbReference>
<evidence type="ECO:0008006" key="6">
    <source>
        <dbReference type="Google" id="ProtNLM"/>
    </source>
</evidence>
<dbReference type="PANTHER" id="PTHR44329">
    <property type="entry name" value="SERINE/THREONINE-PROTEIN KINASE TNNI3K-RELATED"/>
    <property type="match status" value="1"/>
</dbReference>
<dbReference type="PROSITE" id="PS50011">
    <property type="entry name" value="PROTEIN_KINASE_DOM"/>
    <property type="match status" value="1"/>
</dbReference>
<proteinExistence type="predicted"/>
<gene>
    <name evidence="4" type="ORF">AXK61_21685</name>
</gene>
<dbReference type="InterPro" id="IPR051681">
    <property type="entry name" value="Ser/Thr_Kinases-Pseudokinases"/>
</dbReference>
<keyword evidence="1" id="KW-0597">Phosphoprotein</keyword>
<accession>A0A137ZI45</accession>
<keyword evidence="5" id="KW-1185">Reference proteome</keyword>